<dbReference type="CDD" id="cd08423">
    <property type="entry name" value="PBP2_LTTR_like_6"/>
    <property type="match status" value="1"/>
</dbReference>
<dbReference type="SUPFAM" id="SSF53850">
    <property type="entry name" value="Periplasmic binding protein-like II"/>
    <property type="match status" value="1"/>
</dbReference>
<dbReference type="Proteomes" id="UP001626628">
    <property type="component" value="Chromosome"/>
</dbReference>
<dbReference type="Gene3D" id="1.10.10.10">
    <property type="entry name" value="Winged helix-like DNA-binding domain superfamily/Winged helix DNA-binding domain"/>
    <property type="match status" value="1"/>
</dbReference>
<dbReference type="PROSITE" id="PS50931">
    <property type="entry name" value="HTH_LYSR"/>
    <property type="match status" value="1"/>
</dbReference>
<keyword evidence="2" id="KW-0805">Transcription regulation</keyword>
<dbReference type="Pfam" id="PF00126">
    <property type="entry name" value="HTH_1"/>
    <property type="match status" value="1"/>
</dbReference>
<dbReference type="InterPro" id="IPR036388">
    <property type="entry name" value="WH-like_DNA-bd_sf"/>
</dbReference>
<dbReference type="EMBL" id="CP147982">
    <property type="protein sequence ID" value="WXK75771.1"/>
    <property type="molecule type" value="Genomic_DNA"/>
</dbReference>
<dbReference type="Gene3D" id="3.40.190.290">
    <property type="match status" value="1"/>
</dbReference>
<gene>
    <name evidence="6" type="ORF">WAB15_07165</name>
</gene>
<dbReference type="PANTHER" id="PTHR30346:SF29">
    <property type="entry name" value="LYSR SUBSTRATE-BINDING"/>
    <property type="match status" value="1"/>
</dbReference>
<keyword evidence="3" id="KW-0238">DNA-binding</keyword>
<keyword evidence="4" id="KW-0804">Transcription</keyword>
<organism evidence="6 7">
    <name type="scientific">Streptomyces sirii</name>
    <dbReference type="NCBI Taxonomy" id="3127701"/>
    <lineage>
        <taxon>Bacteria</taxon>
        <taxon>Bacillati</taxon>
        <taxon>Actinomycetota</taxon>
        <taxon>Actinomycetes</taxon>
        <taxon>Kitasatosporales</taxon>
        <taxon>Streptomycetaceae</taxon>
        <taxon>Streptomyces</taxon>
    </lineage>
</organism>
<keyword evidence="7" id="KW-1185">Reference proteome</keyword>
<comment type="similarity">
    <text evidence="1">Belongs to the LysR transcriptional regulatory family.</text>
</comment>
<evidence type="ECO:0000259" key="5">
    <source>
        <dbReference type="PROSITE" id="PS50931"/>
    </source>
</evidence>
<evidence type="ECO:0000256" key="2">
    <source>
        <dbReference type="ARBA" id="ARBA00023015"/>
    </source>
</evidence>
<dbReference type="SUPFAM" id="SSF46785">
    <property type="entry name" value="Winged helix' DNA-binding domain"/>
    <property type="match status" value="1"/>
</dbReference>
<evidence type="ECO:0000256" key="3">
    <source>
        <dbReference type="ARBA" id="ARBA00023125"/>
    </source>
</evidence>
<evidence type="ECO:0000256" key="1">
    <source>
        <dbReference type="ARBA" id="ARBA00009437"/>
    </source>
</evidence>
<dbReference type="Pfam" id="PF03466">
    <property type="entry name" value="LysR_substrate"/>
    <property type="match status" value="1"/>
</dbReference>
<feature type="domain" description="HTH lysR-type" evidence="5">
    <location>
        <begin position="1"/>
        <end position="60"/>
    </location>
</feature>
<sequence length="304" mass="32123">MELPGVQLRTLLELTRSGTMTAAAAALGYTPGAVSQHIAALERATGTELVRRVGRRVELTDAGHTLADHAERILAAQAEAVAALERGRGELRARLRLGVFGTAAAVLLPPALRRLGARHPDVRVESREVDVDQAYAEVCAGRVELALGLDYPDAPLVRDGAVELVRLRSERFSLAVPGGRPPWDGPEGRAGALRLAETADCDWILPAAGSYYGRAIRAVCRRAGFEPRVVHEVSDTATSLAMVGAGLGVAPLTELMLRLRSQGVTAVPLHDPVVRHIVVAVGSAALRRPSVAALIDALREGATP</sequence>
<reference evidence="6 7" key="1">
    <citation type="submission" date="2024-03" db="EMBL/GenBank/DDBJ databases">
        <title>The complete genome of Streptomyces sirii sp.nov.</title>
        <authorList>
            <person name="Zakalyukina Y.V."/>
            <person name="Belik A.R."/>
            <person name="Biryukov M.V."/>
            <person name="Baturina O.A."/>
            <person name="Kabilov M.R."/>
        </authorList>
    </citation>
    <scope>NUCLEOTIDE SEQUENCE [LARGE SCALE GENOMIC DNA]</scope>
    <source>
        <strain evidence="6 7">BP-8</strain>
    </source>
</reference>
<dbReference type="InterPro" id="IPR005119">
    <property type="entry name" value="LysR_subst-bd"/>
</dbReference>
<evidence type="ECO:0000313" key="6">
    <source>
        <dbReference type="EMBL" id="WXK75771.1"/>
    </source>
</evidence>
<evidence type="ECO:0000313" key="7">
    <source>
        <dbReference type="Proteomes" id="UP001626628"/>
    </source>
</evidence>
<evidence type="ECO:0000256" key="4">
    <source>
        <dbReference type="ARBA" id="ARBA00023163"/>
    </source>
</evidence>
<accession>A0ABZ2QHU7</accession>
<name>A0ABZ2QHU7_9ACTN</name>
<proteinExistence type="inferred from homology"/>
<dbReference type="InterPro" id="IPR036390">
    <property type="entry name" value="WH_DNA-bd_sf"/>
</dbReference>
<dbReference type="RefSeq" id="WP_407285711.1">
    <property type="nucleotide sequence ID" value="NZ_CP147982.1"/>
</dbReference>
<dbReference type="InterPro" id="IPR000847">
    <property type="entry name" value="LysR_HTH_N"/>
</dbReference>
<dbReference type="PANTHER" id="PTHR30346">
    <property type="entry name" value="TRANSCRIPTIONAL DUAL REGULATOR HCAR-RELATED"/>
    <property type="match status" value="1"/>
</dbReference>
<protein>
    <submittedName>
        <fullName evidence="6">LysR family transcriptional regulator</fullName>
    </submittedName>
</protein>